<sequence length="169" mass="18771">MPGSMSQGDGWDNPVAWTALRVGKEGWITNSDKVHMMLDSQPPFISVRLKSIAQMIFPFKDTTLEYGIEGDGGVVDKSIKCIIQALPACHMDLRTLIGNEFPVLVPTFMGCAVMPESKETRIADYSVFNGLSDTMKLNLVCIEAKWPRLHSNREDQLIGAMPVQRILSD</sequence>
<evidence type="ECO:0000313" key="2">
    <source>
        <dbReference type="Proteomes" id="UP000248423"/>
    </source>
</evidence>
<accession>A0A319EEQ0</accession>
<reference evidence="1 2" key="1">
    <citation type="submission" date="2018-02" db="EMBL/GenBank/DDBJ databases">
        <title>The genomes of Aspergillus section Nigri reveals drivers in fungal speciation.</title>
        <authorList>
            <consortium name="DOE Joint Genome Institute"/>
            <person name="Vesth T.C."/>
            <person name="Nybo J."/>
            <person name="Theobald S."/>
            <person name="Brandl J."/>
            <person name="Frisvad J.C."/>
            <person name="Nielsen K.F."/>
            <person name="Lyhne E.K."/>
            <person name="Kogle M.E."/>
            <person name="Kuo A."/>
            <person name="Riley R."/>
            <person name="Clum A."/>
            <person name="Nolan M."/>
            <person name="Lipzen A."/>
            <person name="Salamov A."/>
            <person name="Henrissat B."/>
            <person name="Wiebenga A."/>
            <person name="De vries R.P."/>
            <person name="Grigoriev I.V."/>
            <person name="Mortensen U.H."/>
            <person name="Andersen M.R."/>
            <person name="Baker S.E."/>
        </authorList>
    </citation>
    <scope>NUCLEOTIDE SEQUENCE [LARGE SCALE GENOMIC DNA]</scope>
    <source>
        <strain evidence="1 2">CBS 121057</strain>
    </source>
</reference>
<proteinExistence type="predicted"/>
<name>A0A319EEQ0_ASPSB</name>
<keyword evidence="2" id="KW-1185">Reference proteome</keyword>
<evidence type="ECO:0000313" key="1">
    <source>
        <dbReference type="EMBL" id="PYI04988.1"/>
    </source>
</evidence>
<dbReference type="VEuPathDB" id="FungiDB:BO78DRAFT_388050"/>
<dbReference type="Proteomes" id="UP000248423">
    <property type="component" value="Unassembled WGS sequence"/>
</dbReference>
<dbReference type="AlphaFoldDB" id="A0A319EEQ0"/>
<organism evidence="1 2">
    <name type="scientific">Aspergillus sclerotiicarbonarius (strain CBS 121057 / IBT 28362)</name>
    <dbReference type="NCBI Taxonomy" id="1448318"/>
    <lineage>
        <taxon>Eukaryota</taxon>
        <taxon>Fungi</taxon>
        <taxon>Dikarya</taxon>
        <taxon>Ascomycota</taxon>
        <taxon>Pezizomycotina</taxon>
        <taxon>Eurotiomycetes</taxon>
        <taxon>Eurotiomycetidae</taxon>
        <taxon>Eurotiales</taxon>
        <taxon>Aspergillaceae</taxon>
        <taxon>Aspergillus</taxon>
        <taxon>Aspergillus subgen. Circumdati</taxon>
    </lineage>
</organism>
<protein>
    <submittedName>
        <fullName evidence="1">Uncharacterized protein</fullName>
    </submittedName>
</protein>
<dbReference type="EMBL" id="KZ826362">
    <property type="protein sequence ID" value="PYI04988.1"/>
    <property type="molecule type" value="Genomic_DNA"/>
</dbReference>
<gene>
    <name evidence="1" type="ORF">BO78DRAFT_388050</name>
</gene>